<evidence type="ECO:0000313" key="4">
    <source>
        <dbReference type="EMBL" id="GAC14450.1"/>
    </source>
</evidence>
<dbReference type="EMBL" id="BAEN01000037">
    <property type="protein sequence ID" value="GAC14450.1"/>
    <property type="molecule type" value="Genomic_DNA"/>
</dbReference>
<evidence type="ECO:0000256" key="3">
    <source>
        <dbReference type="ARBA" id="ARBA00022729"/>
    </source>
</evidence>
<organism evidence="4 5">
    <name type="scientific">Aliiglaciecola lipolytica E3</name>
    <dbReference type="NCBI Taxonomy" id="1127673"/>
    <lineage>
        <taxon>Bacteria</taxon>
        <taxon>Pseudomonadati</taxon>
        <taxon>Pseudomonadota</taxon>
        <taxon>Gammaproteobacteria</taxon>
        <taxon>Alteromonadales</taxon>
        <taxon>Alteromonadaceae</taxon>
        <taxon>Aliiglaciecola</taxon>
    </lineage>
</organism>
<accession>K6YT24</accession>
<evidence type="ECO:0000256" key="1">
    <source>
        <dbReference type="ARBA" id="ARBA00003989"/>
    </source>
</evidence>
<dbReference type="OrthoDB" id="5768587at2"/>
<keyword evidence="5" id="KW-1185">Reference proteome</keyword>
<comment type="function">
    <text evidence="1">May be involved in the biogenesis of curli organelles.</text>
</comment>
<proteinExistence type="predicted"/>
<evidence type="ECO:0000256" key="2">
    <source>
        <dbReference type="ARBA" id="ARBA00014024"/>
    </source>
</evidence>
<protein>
    <recommendedName>
        <fullName evidence="2">Curli production assembly/transport component CsgE</fullName>
    </recommendedName>
</protein>
<reference evidence="4 5" key="1">
    <citation type="journal article" date="2017" name="Antonie Van Leeuwenhoek">
        <title>Rhizobium rhizosphaerae sp. nov., a novel species isolated from rice rhizosphere.</title>
        <authorList>
            <person name="Zhao J.J."/>
            <person name="Zhang J."/>
            <person name="Zhang R.J."/>
            <person name="Zhang C.W."/>
            <person name="Yin H.Q."/>
            <person name="Zhang X.X."/>
        </authorList>
    </citation>
    <scope>NUCLEOTIDE SEQUENCE [LARGE SCALE GENOMIC DNA]</scope>
    <source>
        <strain evidence="4 5">E3</strain>
    </source>
</reference>
<dbReference type="eggNOG" id="ENOG5032THU">
    <property type="taxonomic scope" value="Bacteria"/>
</dbReference>
<sequence length="116" mass="13347">MFNFGYVEADDFELSGLLLDNTISRQGHEFANEFGKYWRDIPHTFGQNVQIKEIIVPQAGTKLTVHFDNQTIYQTYMGRRQTPIKQRVENAVVLLIDAISRSGAIQDNPDLAEDEW</sequence>
<dbReference type="AlphaFoldDB" id="K6YT24"/>
<evidence type="ECO:0000313" key="5">
    <source>
        <dbReference type="Proteomes" id="UP000006334"/>
    </source>
</evidence>
<comment type="caution">
    <text evidence="4">The sequence shown here is derived from an EMBL/GenBank/DDBJ whole genome shotgun (WGS) entry which is preliminary data.</text>
</comment>
<dbReference type="Proteomes" id="UP000006334">
    <property type="component" value="Unassembled WGS sequence"/>
</dbReference>
<name>K6YT24_9ALTE</name>
<dbReference type="RefSeq" id="WP_008844266.1">
    <property type="nucleotide sequence ID" value="NZ_BAEN01000037.1"/>
</dbReference>
<gene>
    <name evidence="4" type="primary">csgE</name>
    <name evidence="4" type="ORF">GLIP_1821</name>
</gene>
<dbReference type="Pfam" id="PF10627">
    <property type="entry name" value="CsgE"/>
    <property type="match status" value="1"/>
</dbReference>
<dbReference type="STRING" id="1127673.GLIP_1821"/>
<keyword evidence="3" id="KW-0732">Signal</keyword>
<dbReference type="InterPro" id="IPR018900">
    <property type="entry name" value="Curli_CsgE"/>
</dbReference>